<dbReference type="AlphaFoldDB" id="A0A212JJV9"/>
<dbReference type="EMBL" id="FLUM01000002">
    <property type="protein sequence ID" value="SBV99701.1"/>
    <property type="molecule type" value="Genomic_DNA"/>
</dbReference>
<accession>A0A212JJV9</accession>
<gene>
    <name evidence="1" type="ORF">KL86DYS1_20001</name>
</gene>
<evidence type="ECO:0000313" key="1">
    <source>
        <dbReference type="EMBL" id="SBV99701.1"/>
    </source>
</evidence>
<reference evidence="1" key="1">
    <citation type="submission" date="2016-04" db="EMBL/GenBank/DDBJ databases">
        <authorList>
            <person name="Evans L.H."/>
            <person name="Alamgir A."/>
            <person name="Owens N."/>
            <person name="Weber N.D."/>
            <person name="Virtaneva K."/>
            <person name="Barbian K."/>
            <person name="Babar A."/>
            <person name="Rosenke K."/>
        </authorList>
    </citation>
    <scope>NUCLEOTIDE SEQUENCE</scope>
    <source>
        <strain evidence="1">86-1</strain>
    </source>
</reference>
<dbReference type="RefSeq" id="WP_296941054.1">
    <property type="nucleotide sequence ID" value="NZ_LT599032.1"/>
</dbReference>
<sequence length="490" mass="52776">MNYEKLNTKLSKQRKVFFFLLIALFFNGLSVNGQVTIGDNTSPQDYSVLEISTVSTKGGLRLPQLNTIQRNGLKLDELASSDNEKARGLAIFNIETQCFEYWNSSKWISLCESEHQEGTVDFSGCNSISVSGVYDTDLTPNKQNIRIIVPVEVTELGSYRYEAVVNNVTFVARGTYVNFGPQDVYLYPSTVSGPVQSGVTLNATLTIGPLTDNTYVICDEIPIRFVSRSTSILKILNLTGGEDYWDITSSDGGNNRTNNPVDWAARWVKGEYISTTSRTALEYSGTAGIQIVSLNPTAGGAIATLDELLEEVSIVWVGANDNASRFNSGIVTVLRDWATSGQGYIVTVADKISGGSIPQNLGLIIEDGSSVNGFTTASNLPEIFKGTDVPYDLANGLEVARDGSNAGYITCKGGITFLQTGSGVSPVRRLGVYNPATNTFGFADKFGQSATYSSSGGFPSNGSGSTATGYNLQRILIDIWAYMLANAPIK</sequence>
<protein>
    <submittedName>
        <fullName evidence="1">Uncharacterized protein</fullName>
    </submittedName>
</protein>
<proteinExistence type="predicted"/>
<name>A0A212JJV9_9BACT</name>
<organism evidence="1">
    <name type="scientific">uncultured Dysgonomonas sp</name>
    <dbReference type="NCBI Taxonomy" id="206096"/>
    <lineage>
        <taxon>Bacteria</taxon>
        <taxon>Pseudomonadati</taxon>
        <taxon>Bacteroidota</taxon>
        <taxon>Bacteroidia</taxon>
        <taxon>Bacteroidales</taxon>
        <taxon>Dysgonomonadaceae</taxon>
        <taxon>Dysgonomonas</taxon>
        <taxon>environmental samples</taxon>
    </lineage>
</organism>